<reference evidence="17" key="1">
    <citation type="journal article" date="2020" name="Fungal Divers.">
        <title>Resolving the Mortierellaceae phylogeny through synthesis of multi-gene phylogenetics and phylogenomics.</title>
        <authorList>
            <person name="Vandepol N."/>
            <person name="Liber J."/>
            <person name="Desiro A."/>
            <person name="Na H."/>
            <person name="Kennedy M."/>
            <person name="Barry K."/>
            <person name="Grigoriev I.V."/>
            <person name="Miller A.N."/>
            <person name="O'Donnell K."/>
            <person name="Stajich J.E."/>
            <person name="Bonito G."/>
        </authorList>
    </citation>
    <scope>NUCLEOTIDE SEQUENCE</scope>
    <source>
        <strain evidence="17">NVP1</strain>
    </source>
</reference>
<keyword evidence="13" id="KW-0234">DNA repair</keyword>
<keyword evidence="9" id="KW-0067">ATP-binding</keyword>
<evidence type="ECO:0000259" key="16">
    <source>
        <dbReference type="SMART" id="SM00559"/>
    </source>
</evidence>
<evidence type="ECO:0000313" key="18">
    <source>
        <dbReference type="Proteomes" id="UP000696485"/>
    </source>
</evidence>
<dbReference type="EMBL" id="JAAAUY010000809">
    <property type="protein sequence ID" value="KAF9326230.1"/>
    <property type="molecule type" value="Genomic_DNA"/>
</dbReference>
<keyword evidence="10" id="KW-0779">Telomere</keyword>
<dbReference type="InterPro" id="IPR036465">
    <property type="entry name" value="vWFA_dom_sf"/>
</dbReference>
<evidence type="ECO:0000256" key="13">
    <source>
        <dbReference type="ARBA" id="ARBA00023204"/>
    </source>
</evidence>
<dbReference type="Gene3D" id="3.40.50.410">
    <property type="entry name" value="von Willebrand factor, type A domain"/>
    <property type="match status" value="1"/>
</dbReference>
<comment type="subcellular location">
    <subcellularLocation>
        <location evidence="2">Chromosome</location>
        <location evidence="2">Telomere</location>
    </subcellularLocation>
    <subcellularLocation>
        <location evidence="1">Nucleus</location>
    </subcellularLocation>
</comment>
<dbReference type="SUPFAM" id="SSF101420">
    <property type="entry name" value="C-terminal domain of Ku80"/>
    <property type="match status" value="1"/>
</dbReference>
<dbReference type="GO" id="GO:0004386">
    <property type="term" value="F:helicase activity"/>
    <property type="evidence" value="ECO:0007669"/>
    <property type="project" value="UniProtKB-KW"/>
</dbReference>
<dbReference type="SUPFAM" id="SSF100939">
    <property type="entry name" value="SPOC domain-like"/>
    <property type="match status" value="1"/>
</dbReference>
<keyword evidence="5" id="KW-0547">Nucleotide-binding</keyword>
<dbReference type="InterPro" id="IPR014893">
    <property type="entry name" value="Ku_PK_bind"/>
</dbReference>
<evidence type="ECO:0000256" key="8">
    <source>
        <dbReference type="ARBA" id="ARBA00022806"/>
    </source>
</evidence>
<dbReference type="GO" id="GO:0042162">
    <property type="term" value="F:telomeric DNA binding"/>
    <property type="evidence" value="ECO:0007669"/>
    <property type="project" value="InterPro"/>
</dbReference>
<dbReference type="SMART" id="SM00559">
    <property type="entry name" value="Ku78"/>
    <property type="match status" value="1"/>
</dbReference>
<dbReference type="InterPro" id="IPR036494">
    <property type="entry name" value="Ku_C_sf"/>
</dbReference>
<dbReference type="InterPro" id="IPR016194">
    <property type="entry name" value="SPOC-like_C_dom_sf"/>
</dbReference>
<evidence type="ECO:0000256" key="5">
    <source>
        <dbReference type="ARBA" id="ARBA00022741"/>
    </source>
</evidence>
<feature type="domain" description="Ku" evidence="16">
    <location>
        <begin position="309"/>
        <end position="446"/>
    </location>
</feature>
<dbReference type="CDD" id="cd00873">
    <property type="entry name" value="KU80"/>
    <property type="match status" value="1"/>
</dbReference>
<name>A0A9P5SHC5_9FUNG</name>
<dbReference type="Proteomes" id="UP000696485">
    <property type="component" value="Unassembled WGS sequence"/>
</dbReference>
<keyword evidence="18" id="KW-1185">Reference proteome</keyword>
<dbReference type="GO" id="GO:0003690">
    <property type="term" value="F:double-stranded DNA binding"/>
    <property type="evidence" value="ECO:0007669"/>
    <property type="project" value="TreeGrafter"/>
</dbReference>
<evidence type="ECO:0000256" key="11">
    <source>
        <dbReference type="ARBA" id="ARBA00023125"/>
    </source>
</evidence>
<keyword evidence="10" id="KW-0158">Chromosome</keyword>
<organism evidence="17 18">
    <name type="scientific">Podila minutissima</name>
    <dbReference type="NCBI Taxonomy" id="64525"/>
    <lineage>
        <taxon>Eukaryota</taxon>
        <taxon>Fungi</taxon>
        <taxon>Fungi incertae sedis</taxon>
        <taxon>Mucoromycota</taxon>
        <taxon>Mortierellomycotina</taxon>
        <taxon>Mortierellomycetes</taxon>
        <taxon>Mortierellales</taxon>
        <taxon>Mortierellaceae</taxon>
        <taxon>Podila</taxon>
    </lineage>
</organism>
<evidence type="ECO:0000256" key="2">
    <source>
        <dbReference type="ARBA" id="ARBA00004574"/>
    </source>
</evidence>
<dbReference type="GO" id="GO:0006303">
    <property type="term" value="P:double-strand break repair via nonhomologous end joining"/>
    <property type="evidence" value="ECO:0007669"/>
    <property type="project" value="InterPro"/>
</dbReference>
<evidence type="ECO:0000256" key="9">
    <source>
        <dbReference type="ARBA" id="ARBA00022840"/>
    </source>
</evidence>
<evidence type="ECO:0000256" key="15">
    <source>
        <dbReference type="ARBA" id="ARBA00031847"/>
    </source>
</evidence>
<evidence type="ECO:0000256" key="14">
    <source>
        <dbReference type="ARBA" id="ARBA00023242"/>
    </source>
</evidence>
<dbReference type="GO" id="GO:0003684">
    <property type="term" value="F:damaged DNA binding"/>
    <property type="evidence" value="ECO:0007669"/>
    <property type="project" value="InterPro"/>
</dbReference>
<keyword evidence="6" id="KW-0227">DNA damage</keyword>
<dbReference type="PANTHER" id="PTHR12604">
    <property type="entry name" value="KU AUTOANTIGEN DNA HELICASE"/>
    <property type="match status" value="1"/>
</dbReference>
<proteinExistence type="inferred from homology"/>
<keyword evidence="14" id="KW-0539">Nucleus</keyword>
<dbReference type="GO" id="GO:0016787">
    <property type="term" value="F:hydrolase activity"/>
    <property type="evidence" value="ECO:0007669"/>
    <property type="project" value="UniProtKB-KW"/>
</dbReference>
<dbReference type="Gene3D" id="1.10.1600.10">
    <property type="match status" value="1"/>
</dbReference>
<dbReference type="GO" id="GO:0005524">
    <property type="term" value="F:ATP binding"/>
    <property type="evidence" value="ECO:0007669"/>
    <property type="project" value="UniProtKB-KW"/>
</dbReference>
<comment type="similarity">
    <text evidence="3">Belongs to the ku80 family.</text>
</comment>
<dbReference type="Pfam" id="PF08785">
    <property type="entry name" value="Ku_PK_bind"/>
    <property type="match status" value="2"/>
</dbReference>
<keyword evidence="7" id="KW-0378">Hydrolase</keyword>
<dbReference type="Gene3D" id="2.40.290.10">
    <property type="match status" value="1"/>
</dbReference>
<dbReference type="GO" id="GO:0006310">
    <property type="term" value="P:DNA recombination"/>
    <property type="evidence" value="ECO:0007669"/>
    <property type="project" value="UniProtKB-KW"/>
</dbReference>
<evidence type="ECO:0000256" key="6">
    <source>
        <dbReference type="ARBA" id="ARBA00022763"/>
    </source>
</evidence>
<evidence type="ECO:0000313" key="17">
    <source>
        <dbReference type="EMBL" id="KAF9326230.1"/>
    </source>
</evidence>
<keyword evidence="8 17" id="KW-0347">Helicase</keyword>
<dbReference type="Pfam" id="PF02735">
    <property type="entry name" value="Ku"/>
    <property type="match status" value="1"/>
</dbReference>
<sequence>MASKEATVYILDVGPTLKAKREGSNVPRLEETKAVLLKLLANKVHMNRKTVYVSVILVGSNRTNNELATVDEDGSAEYQFVDVLQPLDIATLELMKGVQNDVEYGETMGDCMDGLIVAMDMMTKFCKRLKYEKKVYILTDACAEINKNEDDAATVQGTLRDGGIQLNVIGTDFDSEGGTEQPKTQMQKENELFFKEMCEAASGNVFSLDEALELTNEFHTKKVKPTAVYRGTLDLGDTESHPDSALSIPVHMFPITMPVKLPTAKKYSMLSESAAVDDMPEGHTGMVNMSRTYKLKVTADMAGEDMDVDTEVAADDLEKAYMYGKTIVPIRAVDLDAYKLRTTKSFTILGFFSASTFKRDWLMANTYAVFPAPADPRAEVEIAGLLFGMFEKNSYALCRYVRAEDAEPKLAILWPEITAETKCFYFGQVAFQEDVRQFFFTSLTDVKSASGKTLEKHRLLATPEMVSAAKDFLNALDLMTAEDGEEYLAPESTFNPAVQRHKQLVEFRALNPTAEFPPVPAPLIKQLLPRPDLLDAAQDYADTLIRLWDIKKVEKPVGKRGYGASLEDGKDGVAQLSGVGGTEGSLFDGLATGQNNNKRHKSESVFGTATSGSVAAAGFVPGSGSGSVFGPGQGDLAASGMVPFEMASVREVGTSDPVKDFQALVRIAIINTQQGVRPAGAGWISVSLAVEQMKAMVLKLISTSFGDQLYEKAVDCLKSLRAFLSHADFVDVAMLAGRKEDDNETIQDRVTTWNAFIKEVKHMCLQTSTSPQRTDFWEMLVKLHKTTLGLLTTQEVPVGAGGVSEAEAEQFWEQSQDASLEVVAPVEDDQDEDDLLALMD</sequence>
<dbReference type="Gene3D" id="1.25.40.240">
    <property type="entry name" value="Ku, C-terminal domain"/>
    <property type="match status" value="1"/>
</dbReference>
<comment type="caution">
    <text evidence="17">The sequence shown here is derived from an EMBL/GenBank/DDBJ whole genome shotgun (WGS) entry which is preliminary data.</text>
</comment>
<evidence type="ECO:0000256" key="3">
    <source>
        <dbReference type="ARBA" id="ARBA00007726"/>
    </source>
</evidence>
<keyword evidence="12" id="KW-0233">DNA recombination</keyword>
<protein>
    <recommendedName>
        <fullName evidence="4">ATP-dependent DNA helicase II subunit 2</fullName>
    </recommendedName>
    <alternativeName>
        <fullName evidence="15">ATP-dependent DNA helicase II subunit Ku80</fullName>
    </alternativeName>
</protein>
<gene>
    <name evidence="17" type="primary">KU80</name>
    <name evidence="17" type="ORF">BG006_010318</name>
</gene>
<dbReference type="AlphaFoldDB" id="A0A9P5SHC5"/>
<dbReference type="GO" id="GO:0043564">
    <property type="term" value="C:Ku70:Ku80 complex"/>
    <property type="evidence" value="ECO:0007669"/>
    <property type="project" value="InterPro"/>
</dbReference>
<dbReference type="InterPro" id="IPR006164">
    <property type="entry name" value="DNA_bd_Ku70/Ku80"/>
</dbReference>
<dbReference type="GO" id="GO:0000781">
    <property type="term" value="C:chromosome, telomeric region"/>
    <property type="evidence" value="ECO:0007669"/>
    <property type="project" value="UniProtKB-SubCell"/>
</dbReference>
<dbReference type="SUPFAM" id="SSF53300">
    <property type="entry name" value="vWA-like"/>
    <property type="match status" value="1"/>
</dbReference>
<dbReference type="PANTHER" id="PTHR12604:SF4">
    <property type="entry name" value="X-RAY REPAIR CROSS-COMPLEMENTING PROTEIN 5"/>
    <property type="match status" value="1"/>
</dbReference>
<evidence type="ECO:0000256" key="12">
    <source>
        <dbReference type="ARBA" id="ARBA00023172"/>
    </source>
</evidence>
<accession>A0A9P5SHC5</accession>
<keyword evidence="11" id="KW-0238">DNA-binding</keyword>
<dbReference type="GO" id="GO:0000723">
    <property type="term" value="P:telomere maintenance"/>
    <property type="evidence" value="ECO:0007669"/>
    <property type="project" value="InterPro"/>
</dbReference>
<dbReference type="InterPro" id="IPR024193">
    <property type="entry name" value="Ku80"/>
</dbReference>
<evidence type="ECO:0000256" key="4">
    <source>
        <dbReference type="ARBA" id="ARBA00021792"/>
    </source>
</evidence>
<evidence type="ECO:0000256" key="7">
    <source>
        <dbReference type="ARBA" id="ARBA00022801"/>
    </source>
</evidence>
<evidence type="ECO:0000256" key="1">
    <source>
        <dbReference type="ARBA" id="ARBA00004123"/>
    </source>
</evidence>
<evidence type="ECO:0000256" key="10">
    <source>
        <dbReference type="ARBA" id="ARBA00022895"/>
    </source>
</evidence>